<dbReference type="Pfam" id="PF13568">
    <property type="entry name" value="OMP_b-brl_2"/>
    <property type="match status" value="1"/>
</dbReference>
<dbReference type="InterPro" id="IPR025665">
    <property type="entry name" value="Beta-barrel_OMP_2"/>
</dbReference>
<name>A0A9X1HWC1_9BACT</name>
<dbReference type="AlphaFoldDB" id="A0A9X1HWC1"/>
<dbReference type="InterPro" id="IPR011250">
    <property type="entry name" value="OMP/PagP_B-barrel"/>
</dbReference>
<comment type="caution">
    <text evidence="2">The sequence shown here is derived from an EMBL/GenBank/DDBJ whole genome shotgun (WGS) entry which is preliminary data.</text>
</comment>
<keyword evidence="3" id="KW-1185">Reference proteome</keyword>
<dbReference type="SUPFAM" id="SSF56925">
    <property type="entry name" value="OMPA-like"/>
    <property type="match status" value="1"/>
</dbReference>
<reference evidence="2" key="1">
    <citation type="submission" date="2021-09" db="EMBL/GenBank/DDBJ databases">
        <title>Fulvivirga sp. isolated from coastal sediment.</title>
        <authorList>
            <person name="Yu H."/>
        </authorList>
    </citation>
    <scope>NUCLEOTIDE SEQUENCE</scope>
    <source>
        <strain evidence="2">1062</strain>
    </source>
</reference>
<organism evidence="2 3">
    <name type="scientific">Fulvivirga sedimenti</name>
    <dbReference type="NCBI Taxonomy" id="2879465"/>
    <lineage>
        <taxon>Bacteria</taxon>
        <taxon>Pseudomonadati</taxon>
        <taxon>Bacteroidota</taxon>
        <taxon>Cytophagia</taxon>
        <taxon>Cytophagales</taxon>
        <taxon>Fulvivirgaceae</taxon>
        <taxon>Fulvivirga</taxon>
    </lineage>
</organism>
<evidence type="ECO:0000313" key="3">
    <source>
        <dbReference type="Proteomes" id="UP001139409"/>
    </source>
</evidence>
<dbReference type="RefSeq" id="WP_225699712.1">
    <property type="nucleotide sequence ID" value="NZ_JAIXNE010000007.1"/>
</dbReference>
<protein>
    <submittedName>
        <fullName evidence="2">PorT family protein</fullName>
    </submittedName>
</protein>
<evidence type="ECO:0000259" key="1">
    <source>
        <dbReference type="Pfam" id="PF13568"/>
    </source>
</evidence>
<evidence type="ECO:0000313" key="2">
    <source>
        <dbReference type="EMBL" id="MCA6078851.1"/>
    </source>
</evidence>
<feature type="domain" description="Outer membrane protein beta-barrel" evidence="1">
    <location>
        <begin position="25"/>
        <end position="175"/>
    </location>
</feature>
<accession>A0A9X1HWC1</accession>
<gene>
    <name evidence="2" type="ORF">LDX50_28510</name>
</gene>
<dbReference type="Proteomes" id="UP001139409">
    <property type="component" value="Unassembled WGS sequence"/>
</dbReference>
<sequence length="202" mass="22570">MKYPGSLNIIFIIILISSLSIPAWSQSVVGIKGGLNISNQRYRIEGERVSNESGPGISIHAGLLYERELSRNGSVMLELLYSAEGASESGDQGSLRLNYLQLPVMYAYRRNWFKVYAGPVFSYLLNVRSNSHGFGSDRRDAYENFTLSVAAGAEAELSGGLRLGTRYVYGLSNFLNQDFYSFDLRSHTDTFQVYVSFTFIPI</sequence>
<proteinExistence type="predicted"/>
<dbReference type="EMBL" id="JAIXNE010000007">
    <property type="protein sequence ID" value="MCA6078851.1"/>
    <property type="molecule type" value="Genomic_DNA"/>
</dbReference>